<evidence type="ECO:0000259" key="19">
    <source>
        <dbReference type="Pfam" id="PF01059"/>
    </source>
</evidence>
<dbReference type="Pfam" id="PF00361">
    <property type="entry name" value="Proton_antipo_M"/>
    <property type="match status" value="1"/>
</dbReference>
<feature type="transmembrane region" description="Helical" evidence="17">
    <location>
        <begin position="179"/>
        <end position="202"/>
    </location>
</feature>
<dbReference type="GO" id="GO:0015990">
    <property type="term" value="P:electron transport coupled proton transport"/>
    <property type="evidence" value="ECO:0007669"/>
    <property type="project" value="TreeGrafter"/>
</dbReference>
<evidence type="ECO:0000256" key="5">
    <source>
        <dbReference type="ARBA" id="ARBA00021006"/>
    </source>
</evidence>
<feature type="transmembrane region" description="Helical" evidence="17">
    <location>
        <begin position="12"/>
        <end position="35"/>
    </location>
</feature>
<dbReference type="GO" id="GO:0048039">
    <property type="term" value="F:ubiquinone binding"/>
    <property type="evidence" value="ECO:0007669"/>
    <property type="project" value="TreeGrafter"/>
</dbReference>
<dbReference type="PANTHER" id="PTHR43507:SF20">
    <property type="entry name" value="NADH-UBIQUINONE OXIDOREDUCTASE CHAIN 4"/>
    <property type="match status" value="1"/>
</dbReference>
<feature type="transmembrane region" description="Helical" evidence="17">
    <location>
        <begin position="55"/>
        <end position="74"/>
    </location>
</feature>
<keyword evidence="9" id="KW-1278">Translocase</keyword>
<evidence type="ECO:0000259" key="18">
    <source>
        <dbReference type="Pfam" id="PF00361"/>
    </source>
</evidence>
<evidence type="ECO:0000256" key="15">
    <source>
        <dbReference type="ARBA" id="ARBA00023136"/>
    </source>
</evidence>
<feature type="domain" description="NADH:quinone oxidoreductase/Mrp antiporter transmembrane" evidence="18">
    <location>
        <begin position="105"/>
        <end position="388"/>
    </location>
</feature>
<dbReference type="EMBL" id="JX220997">
    <property type="protein sequence ID" value="AFU50250.1"/>
    <property type="molecule type" value="Genomic_DNA"/>
</dbReference>
<keyword evidence="12 17" id="KW-0520">NAD</keyword>
<keyword evidence="15 17" id="KW-0472">Membrane</keyword>
<dbReference type="AlphaFoldDB" id="U3L0C0"/>
<comment type="function">
    <text evidence="17">Core subunit of the mitochondrial membrane respiratory chain NADH dehydrogenase (Complex I) which catalyzes electron transfer from NADH through the respiratory chain, using ubiquinone as an electron acceptor. Essential for the catalytic activity and assembly of complex I.</text>
</comment>
<dbReference type="GO" id="GO:0003954">
    <property type="term" value="F:NADH dehydrogenase activity"/>
    <property type="evidence" value="ECO:0007669"/>
    <property type="project" value="TreeGrafter"/>
</dbReference>
<comment type="subcellular location">
    <subcellularLocation>
        <location evidence="2 17">Mitochondrion membrane</location>
        <topology evidence="2 17">Multi-pass membrane protein</topology>
    </subcellularLocation>
</comment>
<feature type="transmembrane region" description="Helical" evidence="17">
    <location>
        <begin position="138"/>
        <end position="159"/>
    </location>
</feature>
<feature type="domain" description="NADH:ubiquinone oxidoreductase chain 4 N-terminal" evidence="19">
    <location>
        <begin position="1"/>
        <end position="101"/>
    </location>
</feature>
<keyword evidence="11 17" id="KW-1133">Transmembrane helix</keyword>
<dbReference type="InterPro" id="IPR003918">
    <property type="entry name" value="NADH_UbQ_OxRdtase"/>
</dbReference>
<feature type="transmembrane region" description="Helical" evidence="17">
    <location>
        <begin position="245"/>
        <end position="264"/>
    </location>
</feature>
<feature type="transmembrane region" description="Helical" evidence="17">
    <location>
        <begin position="109"/>
        <end position="131"/>
    </location>
</feature>
<evidence type="ECO:0000256" key="16">
    <source>
        <dbReference type="ARBA" id="ARBA00049551"/>
    </source>
</evidence>
<keyword evidence="14 17" id="KW-0496">Mitochondrion</keyword>
<feature type="transmembrane region" description="Helical" evidence="17">
    <location>
        <begin position="271"/>
        <end position="293"/>
    </location>
</feature>
<dbReference type="InterPro" id="IPR001750">
    <property type="entry name" value="ND/Mrp_TM"/>
</dbReference>
<feature type="transmembrane region" description="Helical" evidence="17">
    <location>
        <begin position="86"/>
        <end position="103"/>
    </location>
</feature>
<evidence type="ECO:0000256" key="14">
    <source>
        <dbReference type="ARBA" id="ARBA00023128"/>
    </source>
</evidence>
<dbReference type="GO" id="GO:0031966">
    <property type="term" value="C:mitochondrial membrane"/>
    <property type="evidence" value="ECO:0007669"/>
    <property type="project" value="UniProtKB-SubCell"/>
</dbReference>
<evidence type="ECO:0000256" key="11">
    <source>
        <dbReference type="ARBA" id="ARBA00022989"/>
    </source>
</evidence>
<evidence type="ECO:0000256" key="4">
    <source>
        <dbReference type="ARBA" id="ARBA00012944"/>
    </source>
</evidence>
<dbReference type="GO" id="GO:0008137">
    <property type="term" value="F:NADH dehydrogenase (ubiquinone) activity"/>
    <property type="evidence" value="ECO:0007669"/>
    <property type="project" value="UniProtKB-UniRule"/>
</dbReference>
<feature type="transmembrane region" description="Helical" evidence="17">
    <location>
        <begin position="214"/>
        <end position="233"/>
    </location>
</feature>
<protein>
    <recommendedName>
        <fullName evidence="5 17">NADH-ubiquinone oxidoreductase chain 4</fullName>
        <ecNumber evidence="4 17">7.1.1.2</ecNumber>
    </recommendedName>
</protein>
<gene>
    <name evidence="20" type="primary">ND4</name>
</gene>
<geneLocation type="mitochondrion" evidence="20"/>
<keyword evidence="8 17" id="KW-0812">Transmembrane</keyword>
<feature type="transmembrane region" description="Helical" evidence="17">
    <location>
        <begin position="341"/>
        <end position="359"/>
    </location>
</feature>
<evidence type="ECO:0000256" key="2">
    <source>
        <dbReference type="ARBA" id="ARBA00004225"/>
    </source>
</evidence>
<accession>U3L0C0</accession>
<feature type="transmembrane region" description="Helical" evidence="17">
    <location>
        <begin position="299"/>
        <end position="320"/>
    </location>
</feature>
<dbReference type="GO" id="GO:0042773">
    <property type="term" value="P:ATP synthesis coupled electron transport"/>
    <property type="evidence" value="ECO:0007669"/>
    <property type="project" value="InterPro"/>
</dbReference>
<name>U3L0C0_9CUCU</name>
<comment type="similarity">
    <text evidence="3 17">Belongs to the complex I subunit 4 family.</text>
</comment>
<dbReference type="InterPro" id="IPR000260">
    <property type="entry name" value="NADH4_N"/>
</dbReference>
<evidence type="ECO:0000256" key="13">
    <source>
        <dbReference type="ARBA" id="ARBA00023075"/>
    </source>
</evidence>
<reference evidence="20" key="1">
    <citation type="submission" date="2012-06" db="EMBL/GenBank/DDBJ databases">
        <title>Mitogenomics of the Coleoptera under dense taxon sampling.</title>
        <authorList>
            <person name="Timmermans M.J.T.N."/>
            <person name="Lim J."/>
            <person name="Dodsworth S."/>
            <person name="Haran J."/>
            <person name="Ahrens D."/>
            <person name="Bocak L."/>
            <person name="London A."/>
            <person name="Culverwell L."/>
            <person name="Vogler A.P."/>
        </authorList>
    </citation>
    <scope>NUCLEOTIDE SEQUENCE</scope>
</reference>
<evidence type="ECO:0000313" key="20">
    <source>
        <dbReference type="EMBL" id="AFU50250.1"/>
    </source>
</evidence>
<evidence type="ECO:0000256" key="6">
    <source>
        <dbReference type="ARBA" id="ARBA00022448"/>
    </source>
</evidence>
<evidence type="ECO:0000256" key="8">
    <source>
        <dbReference type="ARBA" id="ARBA00022692"/>
    </source>
</evidence>
<comment type="catalytic activity">
    <reaction evidence="16 17">
        <text>a ubiquinone + NADH + 5 H(+)(in) = a ubiquinol + NAD(+) + 4 H(+)(out)</text>
        <dbReference type="Rhea" id="RHEA:29091"/>
        <dbReference type="Rhea" id="RHEA-COMP:9565"/>
        <dbReference type="Rhea" id="RHEA-COMP:9566"/>
        <dbReference type="ChEBI" id="CHEBI:15378"/>
        <dbReference type="ChEBI" id="CHEBI:16389"/>
        <dbReference type="ChEBI" id="CHEBI:17976"/>
        <dbReference type="ChEBI" id="CHEBI:57540"/>
        <dbReference type="ChEBI" id="CHEBI:57945"/>
        <dbReference type="EC" id="7.1.1.2"/>
    </reaction>
</comment>
<feature type="transmembrane region" description="Helical" evidence="17">
    <location>
        <begin position="420"/>
        <end position="440"/>
    </location>
</feature>
<feature type="transmembrane region" description="Helical" evidence="17">
    <location>
        <begin position="379"/>
        <end position="399"/>
    </location>
</feature>
<organism evidence="20">
    <name type="scientific">Spilopyra sumptuosa</name>
    <dbReference type="NCBI Taxonomy" id="284356"/>
    <lineage>
        <taxon>Eukaryota</taxon>
        <taxon>Metazoa</taxon>
        <taxon>Ecdysozoa</taxon>
        <taxon>Arthropoda</taxon>
        <taxon>Hexapoda</taxon>
        <taxon>Insecta</taxon>
        <taxon>Pterygota</taxon>
        <taxon>Neoptera</taxon>
        <taxon>Endopterygota</taxon>
        <taxon>Coleoptera</taxon>
        <taxon>Polyphaga</taxon>
        <taxon>Cucujiformia</taxon>
        <taxon>Chrysomeloidea</taxon>
        <taxon>Chrysomelidae</taxon>
        <taxon>Spilopyrinae</taxon>
        <taxon>Spilopyra</taxon>
    </lineage>
</organism>
<comment type="function">
    <text evidence="1">Core subunit of the mitochondrial membrane respiratory chain NADH dehydrogenase (Complex I) that is believed to belong to the minimal assembly required for catalysis. Complex I functions in the transfer of electrons from NADH to the respiratory chain. The immediate electron acceptor for the enzyme is believed to be ubiquinone.</text>
</comment>
<keyword evidence="13 17" id="KW-0830">Ubiquinone</keyword>
<evidence type="ECO:0000256" key="17">
    <source>
        <dbReference type="RuleBase" id="RU003297"/>
    </source>
</evidence>
<keyword evidence="6 17" id="KW-0813">Transport</keyword>
<evidence type="ECO:0000256" key="3">
    <source>
        <dbReference type="ARBA" id="ARBA00009025"/>
    </source>
</evidence>
<dbReference type="Pfam" id="PF01059">
    <property type="entry name" value="Oxidored_q5_N"/>
    <property type="match status" value="1"/>
</dbReference>
<dbReference type="EC" id="7.1.1.2" evidence="4 17"/>
<sequence>MMAFIVSLMFMIPLSFLISFWMIEYMMFMLSFIFMLKFEVSGLFNNISYLMGYDMISYFLILLSFWICSLMILASEKLFKMNYFKNLFLLMVMVLMLSLFLVFSSLNMFMFYLFFEISLIPILLLVIGWGYQPERLEAGMYLFFYTLMVSLPMMVMVFYCYELNYSLMFFKLTKEMESIYMFMCMNMVFMVKMPMFFVHLWLPKAHVEASISGSMVLAGIMLKLGGYGFLRLMKLFLILGMKINLYFIVISMLGGIFLSLVCLRQSDTKSLIAYSSVVHMGLVLSGIMTLNLWGYYGSLILMLAHGLCSSGLFCLANISYERVNSRSLYLNKGMLNIMPNLSLWWFLFSISNMAAPPSLNLLGEIMLLNSLISYSWMNMLMLMFISFFSALYSLFLYSYTQHGLYYSGMFSISSITEREYLLMILHWIPLNFLFLMWNLLI</sequence>
<evidence type="ECO:0000256" key="9">
    <source>
        <dbReference type="ARBA" id="ARBA00022967"/>
    </source>
</evidence>
<evidence type="ECO:0000256" key="7">
    <source>
        <dbReference type="ARBA" id="ARBA00022660"/>
    </source>
</evidence>
<dbReference type="PANTHER" id="PTHR43507">
    <property type="entry name" value="NADH-UBIQUINONE OXIDOREDUCTASE CHAIN 4"/>
    <property type="match status" value="1"/>
</dbReference>
<dbReference type="PRINTS" id="PR01437">
    <property type="entry name" value="NUOXDRDTASE4"/>
</dbReference>
<proteinExistence type="inferred from homology"/>
<evidence type="ECO:0000256" key="10">
    <source>
        <dbReference type="ARBA" id="ARBA00022982"/>
    </source>
</evidence>
<evidence type="ECO:0000256" key="12">
    <source>
        <dbReference type="ARBA" id="ARBA00023027"/>
    </source>
</evidence>
<keyword evidence="7 17" id="KW-0679">Respiratory chain</keyword>
<evidence type="ECO:0000256" key="1">
    <source>
        <dbReference type="ARBA" id="ARBA00003257"/>
    </source>
</evidence>
<keyword evidence="10 17" id="KW-0249">Electron transport</keyword>